<keyword evidence="7" id="KW-0407">Ion channel</keyword>
<organism evidence="11 12">
    <name type="scientific">Triparma verrucosa</name>
    <dbReference type="NCBI Taxonomy" id="1606542"/>
    <lineage>
        <taxon>Eukaryota</taxon>
        <taxon>Sar</taxon>
        <taxon>Stramenopiles</taxon>
        <taxon>Ochrophyta</taxon>
        <taxon>Bolidophyceae</taxon>
        <taxon>Parmales</taxon>
        <taxon>Triparmaceae</taxon>
        <taxon>Triparma</taxon>
    </lineage>
</organism>
<feature type="compositionally biased region" description="Basic and acidic residues" evidence="8">
    <location>
        <begin position="146"/>
        <end position="155"/>
    </location>
</feature>
<feature type="transmembrane region" description="Helical" evidence="9">
    <location>
        <begin position="310"/>
        <end position="331"/>
    </location>
</feature>
<name>A0A9W7EHD4_9STRA</name>
<evidence type="ECO:0000256" key="3">
    <source>
        <dbReference type="ARBA" id="ARBA00022692"/>
    </source>
</evidence>
<evidence type="ECO:0000256" key="6">
    <source>
        <dbReference type="ARBA" id="ARBA00023136"/>
    </source>
</evidence>
<dbReference type="GO" id="GO:0005249">
    <property type="term" value="F:voltage-gated potassium channel activity"/>
    <property type="evidence" value="ECO:0007669"/>
    <property type="project" value="InterPro"/>
</dbReference>
<dbReference type="Gene3D" id="1.10.287.630">
    <property type="entry name" value="Helix hairpin bin"/>
    <property type="match status" value="1"/>
</dbReference>
<proteinExistence type="predicted"/>
<dbReference type="InterPro" id="IPR014710">
    <property type="entry name" value="RmlC-like_jellyroll"/>
</dbReference>
<feature type="transmembrane region" description="Helical" evidence="9">
    <location>
        <begin position="816"/>
        <end position="838"/>
    </location>
</feature>
<feature type="transmembrane region" description="Helical" evidence="9">
    <location>
        <begin position="466"/>
        <end position="484"/>
    </location>
</feature>
<sequence length="1599" mass="179167">MAMQMGATRIRTDNNDGMHDTRLNARGRFQSMANPGGKISLGLASDVGIAANFRDSDAPSNLIGKKKKYRRLTNGELKIFTTEEEEKLYLSQGQEEWIEVKSDDEPDNDDDDNDNNKPSQDPPTTPGGRPWPKPTQFSDGSQAPDMEARKQSEVKFGKEEMKALDKVVGIWGGDKEMIATENAKKKRAMIEKGQATLDDILATKVKEKAKKWEKKAKARISERKYVIDPRAKWKLYWDVLCGIFIIYSVIVIPFRLFFIREAKGFSSTFDWVIDATFLLDMIFSFRTGYMSKQGHIVMSPRRIMKSYLRSWFIIDFFSTVPIDTIINVLFAVPKAQLRTIKMVRILRLARLAKLAKLVSRGSLQLILAAINPAILRLMTLILSILFVAHFLACFWAAVNICEYEEPVTQYDTIGPVDSGSLISKCGNSNSYPLWVSQYLASFYWVIATMMAVGYGDIFAVTNAERLYAIFVEIVGAGCFGFIISTTTQIVETMSPETRIRKNELELIHEYSKFRALPSGMTRRIKKHFEYLYTQKSVFDELAVLRQLPVGMRVDLTLTVHSAKVEKLHKIFENLDHHFVAELILVLRPFFMHVGETIRVDGFVPDQVYVVNSGHLQVLRPEGGSWIIAGLMNEGSVAGMSSAMLNKKADFMLCAPIATDMWFIETHELKMVLDYYPEDTHTLSEMNHRNHVNETQCWESPTVEIEGVKVKELICVDNVPTSVSDVDRALLAGTEELRNATGKKKKNLLIKTVRLTADGPTEGLELAKDILARNIIDPGTKEKTIWDVAIGLLIVFSVAVVPLRLGFDIPATTPWMIIDWTTDVLFTFDIFITFRTGYLDDHNSLVTVPALIRNRYLRFWFVIDLLSTVPIDKIVMLFVPAGGGGLRSLKLIRIVRLVRLLKLAKLLKIDTSAVEEVIEIDQTVTKTFRLFGILFGLAHFFGCFWNMATDVEVEALGYENMTDFLADNPEPEENELGDNYVGALYWAFTTMTTVGYGDVLPEDDGARLYATIMMIMGATMFSYIVGSASSIVTNEKSGEKQSKERLLALYNYCVDRGVSKPLEKRLKRNLNFCLNQCTPFEEVYIFDCLPSQLRSELIMAVKKDAMEKICIFSKSRNMSYVSCVLQYFLTCQFVRRDVLYQPLVGSRGMYFILKGKVSKCLYHGQEEGQLNMSKVPRLVCVGLPYGENEFIGFDAVATHDDDEKFGALCLEDCQCYFLSNEALTLILMRHPAVADTLIKAIKEEGLALHEKRKKKGRGMTKGELQIMKMENNDNEGAQEYLEKESLQWGQTDAFNKFVMNHSRANPAIADADASEADAIIQPLLAQGMVGRSSSITDAMLEVGRIGSKGDSGDLEAKPESGDLEAKPESGDLEAKPESGDFDGGETSRHINRHTSSRDISFEGEKDPTSLEGSQRRSIINASLSNHIVDMALKHDDNSTSDTEHYTSKGRMLSGGFVVHPDAHENTNHESHLIVKKAVTKASRRISHVDPLMGTHGGNHSNHTSPFAMKTAPVMRPAGKIDTQMEGWTSRRTISIQPSTGPVLGSTPPAVSSEKRKSDPSLTRKKSASNLILDLSEKDIIDTIGNYAGGKAPITPKEKKK</sequence>
<dbReference type="FunFam" id="1.10.287.70:FF:000123">
    <property type="entry name" value="Potassium channel KAT3"/>
    <property type="match status" value="1"/>
</dbReference>
<accession>A0A9W7EHD4</accession>
<feature type="transmembrane region" description="Helical" evidence="9">
    <location>
        <begin position="858"/>
        <end position="885"/>
    </location>
</feature>
<evidence type="ECO:0000256" key="7">
    <source>
        <dbReference type="ARBA" id="ARBA00023303"/>
    </source>
</evidence>
<dbReference type="Gene3D" id="1.10.287.70">
    <property type="match status" value="2"/>
</dbReference>
<dbReference type="InterPro" id="IPR005821">
    <property type="entry name" value="Ion_trans_dom"/>
</dbReference>
<keyword evidence="4 9" id="KW-1133">Transmembrane helix</keyword>
<evidence type="ECO:0000256" key="2">
    <source>
        <dbReference type="ARBA" id="ARBA00022448"/>
    </source>
</evidence>
<dbReference type="Gene3D" id="2.60.120.10">
    <property type="entry name" value="Jelly Rolls"/>
    <property type="match status" value="2"/>
</dbReference>
<comment type="subcellular location">
    <subcellularLocation>
        <location evidence="1">Membrane</location>
        <topology evidence="1">Multi-pass membrane protein</topology>
    </subcellularLocation>
</comment>
<dbReference type="GO" id="GO:0016020">
    <property type="term" value="C:membrane"/>
    <property type="evidence" value="ECO:0007669"/>
    <property type="project" value="UniProtKB-SubCell"/>
</dbReference>
<feature type="region of interest" description="Disordered" evidence="8">
    <location>
        <begin position="102"/>
        <end position="155"/>
    </location>
</feature>
<feature type="compositionally biased region" description="Pro residues" evidence="8">
    <location>
        <begin position="120"/>
        <end position="133"/>
    </location>
</feature>
<feature type="region of interest" description="Disordered" evidence="8">
    <location>
        <begin position="1531"/>
        <end position="1564"/>
    </location>
</feature>
<dbReference type="PANTHER" id="PTHR47823">
    <property type="entry name" value="ION_TRANS DOMAIN-CONTAINING PROTEIN"/>
    <property type="match status" value="1"/>
</dbReference>
<feature type="transmembrane region" description="Helical" evidence="9">
    <location>
        <begin position="271"/>
        <end position="289"/>
    </location>
</feature>
<dbReference type="Proteomes" id="UP001165160">
    <property type="component" value="Unassembled WGS sequence"/>
</dbReference>
<dbReference type="SUPFAM" id="SSF51206">
    <property type="entry name" value="cAMP-binding domain-like"/>
    <property type="match status" value="2"/>
</dbReference>
<evidence type="ECO:0000259" key="10">
    <source>
        <dbReference type="PROSITE" id="PS50042"/>
    </source>
</evidence>
<keyword evidence="2" id="KW-0813">Transport</keyword>
<evidence type="ECO:0000256" key="1">
    <source>
        <dbReference type="ARBA" id="ARBA00004141"/>
    </source>
</evidence>
<feature type="compositionally biased region" description="Acidic residues" evidence="8">
    <location>
        <begin position="104"/>
        <end position="113"/>
    </location>
</feature>
<feature type="compositionally biased region" description="Basic and acidic residues" evidence="8">
    <location>
        <begin position="1394"/>
        <end position="1407"/>
    </location>
</feature>
<feature type="transmembrane region" description="Helical" evidence="9">
    <location>
        <begin position="438"/>
        <end position="459"/>
    </location>
</feature>
<keyword evidence="12" id="KW-1185">Reference proteome</keyword>
<comment type="caution">
    <text evidence="11">The sequence shown here is derived from an EMBL/GenBank/DDBJ whole genome shotgun (WGS) entry which is preliminary data.</text>
</comment>
<dbReference type="InterPro" id="IPR000595">
    <property type="entry name" value="cNMP-bd_dom"/>
</dbReference>
<dbReference type="SUPFAM" id="SSF81324">
    <property type="entry name" value="Voltage-gated potassium channels"/>
    <property type="match status" value="2"/>
</dbReference>
<evidence type="ECO:0000256" key="9">
    <source>
        <dbReference type="SAM" id="Phobius"/>
    </source>
</evidence>
<dbReference type="EMBL" id="BRXX01000001">
    <property type="protein sequence ID" value="GMH81094.1"/>
    <property type="molecule type" value="Genomic_DNA"/>
</dbReference>
<keyword evidence="6 9" id="KW-0472">Membrane</keyword>
<feature type="transmembrane region" description="Helical" evidence="9">
    <location>
        <begin position="235"/>
        <end position="259"/>
    </location>
</feature>
<feature type="transmembrane region" description="Helical" evidence="9">
    <location>
        <begin position="377"/>
        <end position="398"/>
    </location>
</feature>
<dbReference type="Pfam" id="PF00520">
    <property type="entry name" value="Ion_trans"/>
    <property type="match status" value="2"/>
</dbReference>
<protein>
    <recommendedName>
        <fullName evidence="10">Cyclic nucleotide-binding domain-containing protein</fullName>
    </recommendedName>
</protein>
<evidence type="ECO:0000256" key="5">
    <source>
        <dbReference type="ARBA" id="ARBA00023065"/>
    </source>
</evidence>
<evidence type="ECO:0000256" key="4">
    <source>
        <dbReference type="ARBA" id="ARBA00022989"/>
    </source>
</evidence>
<evidence type="ECO:0000256" key="8">
    <source>
        <dbReference type="SAM" id="MobiDB-lite"/>
    </source>
</evidence>
<feature type="transmembrane region" description="Helical" evidence="9">
    <location>
        <begin position="784"/>
        <end position="804"/>
    </location>
</feature>
<keyword evidence="3 9" id="KW-0812">Transmembrane</keyword>
<evidence type="ECO:0000313" key="12">
    <source>
        <dbReference type="Proteomes" id="UP001165160"/>
    </source>
</evidence>
<gene>
    <name evidence="11" type="ORF">TrVE_jg8637</name>
</gene>
<dbReference type="PROSITE" id="PS50042">
    <property type="entry name" value="CNMP_BINDING_3"/>
    <property type="match status" value="1"/>
</dbReference>
<dbReference type="InterPro" id="IPR018490">
    <property type="entry name" value="cNMP-bd_dom_sf"/>
</dbReference>
<dbReference type="CDD" id="cd00038">
    <property type="entry name" value="CAP_ED"/>
    <property type="match status" value="1"/>
</dbReference>
<feature type="domain" description="Cyclic nucleotide-binding" evidence="10">
    <location>
        <begin position="570"/>
        <end position="672"/>
    </location>
</feature>
<feature type="region of interest" description="Disordered" evidence="8">
    <location>
        <begin position="1343"/>
        <end position="1413"/>
    </location>
</feature>
<dbReference type="InterPro" id="IPR003938">
    <property type="entry name" value="K_chnl_volt-dep_EAG/ELK/ERG"/>
</dbReference>
<dbReference type="PANTHER" id="PTHR47823:SF9">
    <property type="entry name" value="CHROMOSOME UNDETERMINED SCAFFOLD_10, WHOLE GENOME SHOTGUN SEQUENCE"/>
    <property type="match status" value="1"/>
</dbReference>
<keyword evidence="5" id="KW-0406">Ion transport</keyword>
<dbReference type="PRINTS" id="PR01463">
    <property type="entry name" value="EAGCHANLFMLY"/>
</dbReference>
<feature type="compositionally biased region" description="Basic and acidic residues" evidence="8">
    <location>
        <begin position="1349"/>
        <end position="1377"/>
    </location>
</feature>
<reference evidence="12" key="1">
    <citation type="journal article" date="2023" name="Commun. Biol.">
        <title>Genome analysis of Parmales, the sister group of diatoms, reveals the evolutionary specialization of diatoms from phago-mixotrophs to photoautotrophs.</title>
        <authorList>
            <person name="Ban H."/>
            <person name="Sato S."/>
            <person name="Yoshikawa S."/>
            <person name="Yamada K."/>
            <person name="Nakamura Y."/>
            <person name="Ichinomiya M."/>
            <person name="Sato N."/>
            <person name="Blanc-Mathieu R."/>
            <person name="Endo H."/>
            <person name="Kuwata A."/>
            <person name="Ogata H."/>
        </authorList>
    </citation>
    <scope>NUCLEOTIDE SEQUENCE [LARGE SCALE GENOMIC DNA]</scope>
    <source>
        <strain evidence="12">NIES 3699</strain>
    </source>
</reference>
<evidence type="ECO:0000313" key="11">
    <source>
        <dbReference type="EMBL" id="GMH81094.1"/>
    </source>
</evidence>